<proteinExistence type="inferred from homology"/>
<keyword evidence="7 10" id="KW-0520">NAD</keyword>
<dbReference type="EMBL" id="FWZU01000001">
    <property type="protein sequence ID" value="SME93188.1"/>
    <property type="molecule type" value="Genomic_DNA"/>
</dbReference>
<keyword evidence="8 10" id="KW-0413">Isomerase</keyword>
<dbReference type="InterPro" id="IPR001509">
    <property type="entry name" value="Epimerase_deHydtase"/>
</dbReference>
<evidence type="ECO:0000256" key="7">
    <source>
        <dbReference type="ARBA" id="ARBA00023027"/>
    </source>
</evidence>
<keyword evidence="9 10" id="KW-0119">Carbohydrate metabolism</keyword>
<comment type="cofactor">
    <cofactor evidence="2 10">
        <name>NAD(+)</name>
        <dbReference type="ChEBI" id="CHEBI:57540"/>
    </cofactor>
</comment>
<dbReference type="GO" id="GO:0003978">
    <property type="term" value="F:UDP-glucose 4-epimerase activity"/>
    <property type="evidence" value="ECO:0007669"/>
    <property type="project" value="UniProtKB-UniRule"/>
</dbReference>
<gene>
    <name evidence="12" type="ORF">SAMN06295933_0597</name>
</gene>
<organism evidence="12 13">
    <name type="scientific">Desulfovibrio gilichinskyi</name>
    <dbReference type="NCBI Taxonomy" id="1519643"/>
    <lineage>
        <taxon>Bacteria</taxon>
        <taxon>Pseudomonadati</taxon>
        <taxon>Thermodesulfobacteriota</taxon>
        <taxon>Desulfovibrionia</taxon>
        <taxon>Desulfovibrionales</taxon>
        <taxon>Desulfovibrionaceae</taxon>
        <taxon>Desulfovibrio</taxon>
    </lineage>
</organism>
<dbReference type="InterPro" id="IPR036291">
    <property type="entry name" value="NAD(P)-bd_dom_sf"/>
</dbReference>
<dbReference type="PANTHER" id="PTHR43725:SF53">
    <property type="entry name" value="UDP-ARABINOSE 4-EPIMERASE 1"/>
    <property type="match status" value="1"/>
</dbReference>
<comment type="similarity">
    <text evidence="4 10">Belongs to the NAD(P)-dependent epimerase/dehydratase family.</text>
</comment>
<accession>A0A1X7CB40</accession>
<dbReference type="Gene3D" id="3.40.50.720">
    <property type="entry name" value="NAD(P)-binding Rossmann-like Domain"/>
    <property type="match status" value="1"/>
</dbReference>
<dbReference type="RefSeq" id="WP_085098038.1">
    <property type="nucleotide sequence ID" value="NZ_FWZU01000001.1"/>
</dbReference>
<name>A0A1X7CB40_9BACT</name>
<dbReference type="OrthoDB" id="9801785at2"/>
<comment type="subunit">
    <text evidence="10">Homodimer.</text>
</comment>
<evidence type="ECO:0000256" key="6">
    <source>
        <dbReference type="ARBA" id="ARBA00018569"/>
    </source>
</evidence>
<dbReference type="UniPathway" id="UPA00214"/>
<evidence type="ECO:0000256" key="2">
    <source>
        <dbReference type="ARBA" id="ARBA00001911"/>
    </source>
</evidence>
<dbReference type="PANTHER" id="PTHR43725">
    <property type="entry name" value="UDP-GLUCOSE 4-EPIMERASE"/>
    <property type="match status" value="1"/>
</dbReference>
<reference evidence="13" key="1">
    <citation type="submission" date="2017-04" db="EMBL/GenBank/DDBJ databases">
        <authorList>
            <person name="Varghese N."/>
            <person name="Submissions S."/>
        </authorList>
    </citation>
    <scope>NUCLEOTIDE SEQUENCE [LARGE SCALE GENOMIC DNA]</scope>
    <source>
        <strain evidence="13">K3S</strain>
    </source>
</reference>
<evidence type="ECO:0000256" key="3">
    <source>
        <dbReference type="ARBA" id="ARBA00004947"/>
    </source>
</evidence>
<feature type="domain" description="NAD-dependent epimerase/dehydratase" evidence="11">
    <location>
        <begin position="11"/>
        <end position="258"/>
    </location>
</feature>
<dbReference type="EC" id="5.1.3.2" evidence="5 10"/>
<evidence type="ECO:0000256" key="4">
    <source>
        <dbReference type="ARBA" id="ARBA00007637"/>
    </source>
</evidence>
<dbReference type="Proteomes" id="UP000192906">
    <property type="component" value="Unassembled WGS sequence"/>
</dbReference>
<evidence type="ECO:0000313" key="13">
    <source>
        <dbReference type="Proteomes" id="UP000192906"/>
    </source>
</evidence>
<dbReference type="InterPro" id="IPR005886">
    <property type="entry name" value="UDP_G4E"/>
</dbReference>
<dbReference type="NCBIfam" id="TIGR01179">
    <property type="entry name" value="galE"/>
    <property type="match status" value="1"/>
</dbReference>
<comment type="pathway">
    <text evidence="3 10">Carbohydrate metabolism; galactose metabolism.</text>
</comment>
<evidence type="ECO:0000256" key="8">
    <source>
        <dbReference type="ARBA" id="ARBA00023235"/>
    </source>
</evidence>
<evidence type="ECO:0000256" key="5">
    <source>
        <dbReference type="ARBA" id="ARBA00013189"/>
    </source>
</evidence>
<evidence type="ECO:0000256" key="1">
    <source>
        <dbReference type="ARBA" id="ARBA00000083"/>
    </source>
</evidence>
<dbReference type="CDD" id="cd05247">
    <property type="entry name" value="UDP_G4E_1_SDR_e"/>
    <property type="match status" value="1"/>
</dbReference>
<evidence type="ECO:0000259" key="11">
    <source>
        <dbReference type="Pfam" id="PF01370"/>
    </source>
</evidence>
<evidence type="ECO:0000256" key="10">
    <source>
        <dbReference type="RuleBase" id="RU366046"/>
    </source>
</evidence>
<protein>
    <recommendedName>
        <fullName evidence="6 10">UDP-glucose 4-epimerase</fullName>
        <ecNumber evidence="5 10">5.1.3.2</ecNumber>
    </recommendedName>
</protein>
<dbReference type="GO" id="GO:0006012">
    <property type="term" value="P:galactose metabolic process"/>
    <property type="evidence" value="ECO:0007669"/>
    <property type="project" value="UniProtKB-UniPathway"/>
</dbReference>
<dbReference type="STRING" id="1519643.SAMN06295933_0597"/>
<dbReference type="AlphaFoldDB" id="A0A1X7CB40"/>
<dbReference type="Pfam" id="PF01370">
    <property type="entry name" value="Epimerase"/>
    <property type="match status" value="1"/>
</dbReference>
<evidence type="ECO:0000256" key="9">
    <source>
        <dbReference type="ARBA" id="ARBA00023277"/>
    </source>
</evidence>
<dbReference type="Gene3D" id="3.90.25.10">
    <property type="entry name" value="UDP-galactose 4-epimerase, domain 1"/>
    <property type="match status" value="1"/>
</dbReference>
<sequence>MNSDNKKLSLLVCGGAGYIGSHMARMLDSYGYEVTVFDNLSTGYSKALKWGEFIKGDLRNPDDLDKALGSKKFDAVFHFSGLIVVSDSVKHPFQYYDNNVTGTLNLLQAMRNHGVNKFVFSSSAAVYGEPVMDLITESHPLAPLNPYGKTKLYVEEIIADYATAYNFNSVSFRYFNAAGAHPDGSIGEAHRPETHLIPNILLSSLDQGRKLKIFGDDYPTPDGTCVRDYIHIQDLCEAHLAAINFLETAHGAHSFNLGNGNGFSVLDVINAAGDVIGKKIPYEFEPKRDGDSPRLVADSSKAHNILNWTPRYKDLREIIETAYRWHKNPVF</sequence>
<evidence type="ECO:0000313" key="12">
    <source>
        <dbReference type="EMBL" id="SME93188.1"/>
    </source>
</evidence>
<comment type="catalytic activity">
    <reaction evidence="1 10">
        <text>UDP-alpha-D-glucose = UDP-alpha-D-galactose</text>
        <dbReference type="Rhea" id="RHEA:22168"/>
        <dbReference type="ChEBI" id="CHEBI:58885"/>
        <dbReference type="ChEBI" id="CHEBI:66914"/>
        <dbReference type="EC" id="5.1.3.2"/>
    </reaction>
</comment>
<keyword evidence="13" id="KW-1185">Reference proteome</keyword>
<dbReference type="SUPFAM" id="SSF51735">
    <property type="entry name" value="NAD(P)-binding Rossmann-fold domains"/>
    <property type="match status" value="1"/>
</dbReference>